<protein>
    <submittedName>
        <fullName evidence="4">TRPM8 channel-associated factor homolog</fullName>
    </submittedName>
</protein>
<feature type="domain" description="Peptidase M60" evidence="2">
    <location>
        <begin position="311"/>
        <end position="611"/>
    </location>
</feature>
<evidence type="ECO:0000259" key="2">
    <source>
        <dbReference type="PROSITE" id="PS51723"/>
    </source>
</evidence>
<feature type="coiled-coil region" evidence="1">
    <location>
        <begin position="195"/>
        <end position="222"/>
    </location>
</feature>
<proteinExistence type="predicted"/>
<organism evidence="3 4">
    <name type="scientific">Limulus polyphemus</name>
    <name type="common">Atlantic horseshoe crab</name>
    <dbReference type="NCBI Taxonomy" id="6850"/>
    <lineage>
        <taxon>Eukaryota</taxon>
        <taxon>Metazoa</taxon>
        <taxon>Ecdysozoa</taxon>
        <taxon>Arthropoda</taxon>
        <taxon>Chelicerata</taxon>
        <taxon>Merostomata</taxon>
        <taxon>Xiphosura</taxon>
        <taxon>Limulidae</taxon>
        <taxon>Limulus</taxon>
    </lineage>
</organism>
<evidence type="ECO:0000313" key="4">
    <source>
        <dbReference type="RefSeq" id="XP_013774531.1"/>
    </source>
</evidence>
<keyword evidence="1" id="KW-0175">Coiled coil</keyword>
<dbReference type="Pfam" id="PF17291">
    <property type="entry name" value="M60-like_N"/>
    <property type="match status" value="1"/>
</dbReference>
<dbReference type="Gene3D" id="1.10.390.30">
    <property type="entry name" value="Peptidase M60, enhancin-like domain 3"/>
    <property type="match status" value="1"/>
</dbReference>
<dbReference type="PANTHER" id="PTHR15730">
    <property type="entry name" value="EXPERIMENTAL AUTOIMMUNE PROSTATITIS ANTIGEN 2-RELATED"/>
    <property type="match status" value="1"/>
</dbReference>
<dbReference type="Gene3D" id="3.40.390.80">
    <property type="entry name" value="Peptidase M60, enhancin-like domain 2"/>
    <property type="match status" value="1"/>
</dbReference>
<dbReference type="Pfam" id="PF13402">
    <property type="entry name" value="Peptidase_M60"/>
    <property type="match status" value="1"/>
</dbReference>
<accession>A0ABM1B4B1</accession>
<dbReference type="Gene3D" id="2.60.120.1250">
    <property type="entry name" value="Peptidase M60, enhancin-like domain 1"/>
    <property type="match status" value="1"/>
</dbReference>
<dbReference type="InterPro" id="IPR042279">
    <property type="entry name" value="Pep_M60_3"/>
</dbReference>
<gene>
    <name evidence="4" type="primary">LOC106459454</name>
</gene>
<name>A0ABM1B4B1_LIMPO</name>
<dbReference type="PROSITE" id="PS51723">
    <property type="entry name" value="PEPTIDASE_M60"/>
    <property type="match status" value="1"/>
</dbReference>
<sequence>MAQWREEILKGISSVRREGIPGTIVVWGDNAEPILTGQKEKDILIAAAEYGKGRVVLFTHTSYGNAFESNQSWFSQLRGNVINWLVKGQNPQNVKLIRVKGGTTFPVLKVNENIAIVHSSGRAESPSFFQKVENFVLSGGALFIAETPWGLMQITGMTTDSIPHYQFLKKVGLCFTNDYFSGDEQVKVQDNLASNAHLGRLMQQAQESQQKLQQEASRITSMITLIPKDLLTSVSNFQDFFVKCEQQIKQSPLPSPKTPISSRSSKDMLILYDLLLRVNGGKASGIEYFPGDFESPPFLTRATISLTSTLKDIHPTGYYLPAGQEMTVIVKNSDVQGWKLRIGCHSDNLTYINEAWRRWPSIMVEQALEQGETTISSPYGGLIYFESPDGKKSLNVELDSVVQSPLFDIKNPEANSLWQHRRFAPGLWADIVGEYVIVTLPSSAIRKLDYPTDAMTFWDQVLKAYHYLRGTDITLHRRQWAVPDEQPSAGYMHAGYPVVTHMDVADPNRQYFVLNTENNRSKGSWGYFHEFGHNMQRGEWSFEGTGEVTCNIFTLYAMDVVCNVPIWIHEWLKDQLGDIKRYLLAGANFNTWKGKAGVALGIYAQLAHCFGWDPYKNVFRKYETDTGSKPVTNEAKIDLWYTRFSNAANYNLAPLFEFWGFPLSASAKQSVSSLQPFICKDEMTSFAPDRFNKITSDYPNIFIMTFEIPNLSDSDTPRKYNGPRCLEV</sequence>
<dbReference type="Proteomes" id="UP000694941">
    <property type="component" value="Unplaced"/>
</dbReference>
<dbReference type="SMART" id="SM01276">
    <property type="entry name" value="M60-like"/>
    <property type="match status" value="1"/>
</dbReference>
<dbReference type="InterPro" id="IPR051244">
    <property type="entry name" value="TCAF"/>
</dbReference>
<dbReference type="RefSeq" id="XP_013774531.1">
    <property type="nucleotide sequence ID" value="XM_013919077.2"/>
</dbReference>
<dbReference type="PANTHER" id="PTHR15730:SF5">
    <property type="entry name" value="SI:CH211-210B2.2-RELATED"/>
    <property type="match status" value="1"/>
</dbReference>
<reference evidence="4" key="1">
    <citation type="submission" date="2025-08" db="UniProtKB">
        <authorList>
            <consortium name="RefSeq"/>
        </authorList>
    </citation>
    <scope>IDENTIFICATION</scope>
    <source>
        <tissue evidence="4">Muscle</tissue>
    </source>
</reference>
<dbReference type="InterPro" id="IPR031161">
    <property type="entry name" value="Peptidase_M60_dom"/>
</dbReference>
<dbReference type="InterPro" id="IPR035423">
    <property type="entry name" value="M60-like_N"/>
</dbReference>
<evidence type="ECO:0000256" key="1">
    <source>
        <dbReference type="SAM" id="Coils"/>
    </source>
</evidence>
<evidence type="ECO:0000313" key="3">
    <source>
        <dbReference type="Proteomes" id="UP000694941"/>
    </source>
</evidence>
<keyword evidence="3" id="KW-1185">Reference proteome</keyword>
<dbReference type="GeneID" id="106459454"/>